<name>A0A2P6MSC0_9EUKA</name>
<gene>
    <name evidence="2" type="ORF">PROFUN_15707</name>
</gene>
<dbReference type="EMBL" id="MDYQ01000450">
    <property type="protein sequence ID" value="PRP74594.1"/>
    <property type="molecule type" value="Genomic_DNA"/>
</dbReference>
<reference evidence="2 3" key="1">
    <citation type="journal article" date="2018" name="Genome Biol. Evol.">
        <title>Multiple Roots of Fruiting Body Formation in Amoebozoa.</title>
        <authorList>
            <person name="Hillmann F."/>
            <person name="Forbes G."/>
            <person name="Novohradska S."/>
            <person name="Ferling I."/>
            <person name="Riege K."/>
            <person name="Groth M."/>
            <person name="Westermann M."/>
            <person name="Marz M."/>
            <person name="Spaller T."/>
            <person name="Winckler T."/>
            <person name="Schaap P."/>
            <person name="Glockner G."/>
        </authorList>
    </citation>
    <scope>NUCLEOTIDE SEQUENCE [LARGE SCALE GENOMIC DNA]</scope>
    <source>
        <strain evidence="2 3">Jena</strain>
    </source>
</reference>
<evidence type="ECO:0000313" key="3">
    <source>
        <dbReference type="Proteomes" id="UP000241769"/>
    </source>
</evidence>
<keyword evidence="3" id="KW-1185">Reference proteome</keyword>
<feature type="region of interest" description="Disordered" evidence="1">
    <location>
        <begin position="33"/>
        <end position="78"/>
    </location>
</feature>
<proteinExistence type="predicted"/>
<feature type="compositionally biased region" description="Basic and acidic residues" evidence="1">
    <location>
        <begin position="39"/>
        <end position="61"/>
    </location>
</feature>
<sequence>MGFKQSLFITQYNCRPVITRSQMIKRFPDVFSAEEEAEDTRAGQREEQETKQVHLDQKEAEEQTYSPLTVEPEKPPHYNSLAANRLMSVMLHT</sequence>
<comment type="caution">
    <text evidence="2">The sequence shown here is derived from an EMBL/GenBank/DDBJ whole genome shotgun (WGS) entry which is preliminary data.</text>
</comment>
<evidence type="ECO:0000256" key="1">
    <source>
        <dbReference type="SAM" id="MobiDB-lite"/>
    </source>
</evidence>
<protein>
    <submittedName>
        <fullName evidence="2">Uncharacterized protein</fullName>
    </submittedName>
</protein>
<dbReference type="InParanoid" id="A0A2P6MSC0"/>
<dbReference type="AlphaFoldDB" id="A0A2P6MSC0"/>
<organism evidence="2 3">
    <name type="scientific">Planoprotostelium fungivorum</name>
    <dbReference type="NCBI Taxonomy" id="1890364"/>
    <lineage>
        <taxon>Eukaryota</taxon>
        <taxon>Amoebozoa</taxon>
        <taxon>Evosea</taxon>
        <taxon>Variosea</taxon>
        <taxon>Cavosteliida</taxon>
        <taxon>Cavosteliaceae</taxon>
        <taxon>Planoprotostelium</taxon>
    </lineage>
</organism>
<dbReference type="Proteomes" id="UP000241769">
    <property type="component" value="Unassembled WGS sequence"/>
</dbReference>
<accession>A0A2P6MSC0</accession>
<evidence type="ECO:0000313" key="2">
    <source>
        <dbReference type="EMBL" id="PRP74594.1"/>
    </source>
</evidence>